<dbReference type="Proteomes" id="UP000801492">
    <property type="component" value="Unassembled WGS sequence"/>
</dbReference>
<dbReference type="InterPro" id="IPR000433">
    <property type="entry name" value="Znf_ZZ"/>
</dbReference>
<dbReference type="SUPFAM" id="SSF57850">
    <property type="entry name" value="RING/U-box"/>
    <property type="match status" value="1"/>
</dbReference>
<sequence>MANPPSPPKPLIVQEDDLFYFESDHLALKGNKDYSDVLKTIFILEAQQTRAIKDYDKVIELHKQAFENPQLFLDKLKNGESLGVPDLQVIAEVPTIDWSRYPVKIPDEGLKFLNERSNQNILSGKHSGENNASRAQLMDTHNKPWTTEEQKRLEELLVIYPPEPIEFRRFKKIAAALGNRTVLQVSSRIQKYFLKLYKAGLPIPGRIPKYAERYRKSKLHMHQKYNHYLFKPTTFFPQFDLPVVIDEAQEVPGPSSTNGAVPGTSASSNYLLPDPTVREAESIEENLPEEPKDEINLQIQLLQRVKADKQNSNDLQLTFQHYGYRCDYCDEDPITGTRWHCTICDKDSIDFCSDCVISQMYSGNAHPATHKLEPVRFEDTPSASYNDSSSESVSGSTYNSSNRKHKSSDGESANNSDSEDIEQNDEQSMESYDFSNVMFKYESDNELESSEFDIKEEPFDNIDDNQEITFDEDVDMESDLVEENNSKEELSRQSKSGRFLYRGHDAENEEDTEQCDSNAEMFTETQNVAYSYLHSRLLDESIS</sequence>
<evidence type="ECO:0000256" key="1">
    <source>
        <dbReference type="ARBA" id="ARBA00004123"/>
    </source>
</evidence>
<feature type="region of interest" description="Disordered" evidence="6">
    <location>
        <begin position="252"/>
        <end position="272"/>
    </location>
</feature>
<evidence type="ECO:0000256" key="5">
    <source>
        <dbReference type="PROSITE-ProRule" id="PRU00228"/>
    </source>
</evidence>
<accession>A0A8K0DFZ6</accession>
<evidence type="ECO:0000256" key="3">
    <source>
        <dbReference type="ARBA" id="ARBA00022771"/>
    </source>
</evidence>
<evidence type="ECO:0000256" key="4">
    <source>
        <dbReference type="ARBA" id="ARBA00022833"/>
    </source>
</evidence>
<keyword evidence="9" id="KW-1185">Reference proteome</keyword>
<evidence type="ECO:0000313" key="8">
    <source>
        <dbReference type="EMBL" id="KAF2902837.1"/>
    </source>
</evidence>
<feature type="compositionally biased region" description="Acidic residues" evidence="6">
    <location>
        <begin position="417"/>
        <end position="428"/>
    </location>
</feature>
<dbReference type="PANTHER" id="PTHR22705">
    <property type="entry name" value="ZINC FINGER, ZZ DOMAIN CONTAINING 3"/>
    <property type="match status" value="1"/>
</dbReference>
<dbReference type="CDD" id="cd00167">
    <property type="entry name" value="SANT"/>
    <property type="match status" value="1"/>
</dbReference>
<evidence type="ECO:0000256" key="2">
    <source>
        <dbReference type="ARBA" id="ARBA00022723"/>
    </source>
</evidence>
<comment type="subcellular location">
    <subcellularLocation>
        <location evidence="1">Nucleus</location>
    </subcellularLocation>
</comment>
<organism evidence="8 9">
    <name type="scientific">Ignelater luminosus</name>
    <name type="common">Cucubano</name>
    <name type="synonym">Pyrophorus luminosus</name>
    <dbReference type="NCBI Taxonomy" id="2038154"/>
    <lineage>
        <taxon>Eukaryota</taxon>
        <taxon>Metazoa</taxon>
        <taxon>Ecdysozoa</taxon>
        <taxon>Arthropoda</taxon>
        <taxon>Hexapoda</taxon>
        <taxon>Insecta</taxon>
        <taxon>Pterygota</taxon>
        <taxon>Neoptera</taxon>
        <taxon>Endopterygota</taxon>
        <taxon>Coleoptera</taxon>
        <taxon>Polyphaga</taxon>
        <taxon>Elateriformia</taxon>
        <taxon>Elateroidea</taxon>
        <taxon>Elateridae</taxon>
        <taxon>Agrypninae</taxon>
        <taxon>Pyrophorini</taxon>
        <taxon>Ignelater</taxon>
    </lineage>
</organism>
<protein>
    <recommendedName>
        <fullName evidence="7">ZZ-type domain-containing protein</fullName>
    </recommendedName>
</protein>
<feature type="region of interest" description="Disordered" evidence="6">
    <location>
        <begin position="480"/>
        <end position="516"/>
    </location>
</feature>
<dbReference type="InterPro" id="IPR009057">
    <property type="entry name" value="Homeodomain-like_sf"/>
</dbReference>
<dbReference type="Gene3D" id="3.30.60.90">
    <property type="match status" value="1"/>
</dbReference>
<comment type="caution">
    <text evidence="8">The sequence shown here is derived from an EMBL/GenBank/DDBJ whole genome shotgun (WGS) entry which is preliminary data.</text>
</comment>
<evidence type="ECO:0000313" key="9">
    <source>
        <dbReference type="Proteomes" id="UP000801492"/>
    </source>
</evidence>
<dbReference type="PROSITE" id="PS50135">
    <property type="entry name" value="ZF_ZZ_2"/>
    <property type="match status" value="1"/>
</dbReference>
<keyword evidence="2" id="KW-0479">Metal-binding</keyword>
<dbReference type="GO" id="GO:0005634">
    <property type="term" value="C:nucleus"/>
    <property type="evidence" value="ECO:0007669"/>
    <property type="project" value="UniProtKB-SubCell"/>
</dbReference>
<dbReference type="SMART" id="SM00291">
    <property type="entry name" value="ZnF_ZZ"/>
    <property type="match status" value="1"/>
</dbReference>
<dbReference type="AlphaFoldDB" id="A0A8K0DFZ6"/>
<proteinExistence type="predicted"/>
<gene>
    <name evidence="8" type="ORF">ILUMI_03354</name>
</gene>
<feature type="compositionally biased region" description="Polar residues" evidence="6">
    <location>
        <begin position="381"/>
        <end position="401"/>
    </location>
</feature>
<evidence type="ECO:0000256" key="6">
    <source>
        <dbReference type="SAM" id="MobiDB-lite"/>
    </source>
</evidence>
<dbReference type="GO" id="GO:0070461">
    <property type="term" value="C:SAGA-type complex"/>
    <property type="evidence" value="ECO:0007669"/>
    <property type="project" value="UniProtKB-ARBA"/>
</dbReference>
<dbReference type="OrthoDB" id="20473at2759"/>
<evidence type="ECO:0000259" key="7">
    <source>
        <dbReference type="PROSITE" id="PS50135"/>
    </source>
</evidence>
<name>A0A8K0DFZ6_IGNLU</name>
<feature type="region of interest" description="Disordered" evidence="6">
    <location>
        <begin position="379"/>
        <end position="428"/>
    </location>
</feature>
<dbReference type="SUPFAM" id="SSF46689">
    <property type="entry name" value="Homeodomain-like"/>
    <property type="match status" value="1"/>
</dbReference>
<dbReference type="InterPro" id="IPR037830">
    <property type="entry name" value="ZZZ3"/>
</dbReference>
<dbReference type="Pfam" id="PF00249">
    <property type="entry name" value="Myb_DNA-binding"/>
    <property type="match status" value="1"/>
</dbReference>
<dbReference type="InterPro" id="IPR043145">
    <property type="entry name" value="Znf_ZZ_sf"/>
</dbReference>
<keyword evidence="3 5" id="KW-0863">Zinc-finger</keyword>
<dbReference type="GO" id="GO:0008270">
    <property type="term" value="F:zinc ion binding"/>
    <property type="evidence" value="ECO:0007669"/>
    <property type="project" value="UniProtKB-KW"/>
</dbReference>
<dbReference type="EMBL" id="VTPC01001172">
    <property type="protein sequence ID" value="KAF2902837.1"/>
    <property type="molecule type" value="Genomic_DNA"/>
</dbReference>
<dbReference type="Pfam" id="PF00569">
    <property type="entry name" value="ZZ"/>
    <property type="match status" value="1"/>
</dbReference>
<dbReference type="InterPro" id="IPR001005">
    <property type="entry name" value="SANT/Myb"/>
</dbReference>
<keyword evidence="4" id="KW-0862">Zinc</keyword>
<dbReference type="Gene3D" id="1.10.10.60">
    <property type="entry name" value="Homeodomain-like"/>
    <property type="match status" value="1"/>
</dbReference>
<dbReference type="PANTHER" id="PTHR22705:SF0">
    <property type="entry name" value="ZZ-TYPE ZINC FINGER-CONTAINING PROTEIN 3"/>
    <property type="match status" value="1"/>
</dbReference>
<feature type="compositionally biased region" description="Polar residues" evidence="6">
    <location>
        <begin position="254"/>
        <end position="270"/>
    </location>
</feature>
<dbReference type="SMART" id="SM00717">
    <property type="entry name" value="SANT"/>
    <property type="match status" value="1"/>
</dbReference>
<reference evidence="8" key="1">
    <citation type="submission" date="2019-08" db="EMBL/GenBank/DDBJ databases">
        <title>The genome of the North American firefly Photinus pyralis.</title>
        <authorList>
            <consortium name="Photinus pyralis genome working group"/>
            <person name="Fallon T.R."/>
            <person name="Sander Lower S.E."/>
            <person name="Weng J.-K."/>
        </authorList>
    </citation>
    <scope>NUCLEOTIDE SEQUENCE</scope>
    <source>
        <strain evidence="8">TRF0915ILg1</strain>
        <tissue evidence="8">Whole body</tissue>
    </source>
</reference>
<feature type="domain" description="ZZ-type" evidence="7">
    <location>
        <begin position="321"/>
        <end position="380"/>
    </location>
</feature>